<keyword evidence="7" id="KW-1185">Reference proteome</keyword>
<organism evidence="6 7">
    <name type="scientific">Stephania cephalantha</name>
    <dbReference type="NCBI Taxonomy" id="152367"/>
    <lineage>
        <taxon>Eukaryota</taxon>
        <taxon>Viridiplantae</taxon>
        <taxon>Streptophyta</taxon>
        <taxon>Embryophyta</taxon>
        <taxon>Tracheophyta</taxon>
        <taxon>Spermatophyta</taxon>
        <taxon>Magnoliopsida</taxon>
        <taxon>Ranunculales</taxon>
        <taxon>Menispermaceae</taxon>
        <taxon>Menispermoideae</taxon>
        <taxon>Cissampelideae</taxon>
        <taxon>Stephania</taxon>
    </lineage>
</organism>
<name>A0AAP0L9Z7_9MAGN</name>
<evidence type="ECO:0000256" key="3">
    <source>
        <dbReference type="ARBA" id="ARBA00022723"/>
    </source>
</evidence>
<feature type="region of interest" description="Disordered" evidence="5">
    <location>
        <begin position="135"/>
        <end position="159"/>
    </location>
</feature>
<sequence>MDNDNLRRGKPTNHKVYDEDVAVLAGDALLAFAFEHVANATRGVSSAENRPRNRGASESDRQTGGGGGGGGGHPSEGPDAGRWGLSGWSTFICIRRRGAVGGSVVMGAIVGVVGGRGVEMGGGGDGWRWRWRRSYSSASSSSSSSPKVEEEQTAKWWKW</sequence>
<evidence type="ECO:0000256" key="5">
    <source>
        <dbReference type="SAM" id="MobiDB-lite"/>
    </source>
</evidence>
<comment type="caution">
    <text evidence="6">The sequence shown here is derived from an EMBL/GenBank/DDBJ whole genome shotgun (WGS) entry which is preliminary data.</text>
</comment>
<feature type="region of interest" description="Disordered" evidence="5">
    <location>
        <begin position="42"/>
        <end position="82"/>
    </location>
</feature>
<feature type="compositionally biased region" description="Gly residues" evidence="5">
    <location>
        <begin position="63"/>
        <end position="74"/>
    </location>
</feature>
<dbReference type="SUPFAM" id="SSF48576">
    <property type="entry name" value="Terpenoid synthases"/>
    <property type="match status" value="1"/>
</dbReference>
<gene>
    <name evidence="6" type="ORF">Scep_002292</name>
</gene>
<keyword evidence="4" id="KW-0460">Magnesium</keyword>
<evidence type="ECO:0000313" key="6">
    <source>
        <dbReference type="EMBL" id="KAK9167101.1"/>
    </source>
</evidence>
<evidence type="ECO:0000256" key="1">
    <source>
        <dbReference type="ARBA" id="ARBA00001946"/>
    </source>
</evidence>
<evidence type="ECO:0000313" key="7">
    <source>
        <dbReference type="Proteomes" id="UP001419268"/>
    </source>
</evidence>
<dbReference type="GO" id="GO:0008299">
    <property type="term" value="P:isoprenoid biosynthetic process"/>
    <property type="evidence" value="ECO:0007669"/>
    <property type="project" value="InterPro"/>
</dbReference>
<comment type="similarity">
    <text evidence="2">Belongs to the FPP/GGPP synthase family.</text>
</comment>
<dbReference type="InterPro" id="IPR008949">
    <property type="entry name" value="Isoprenoid_synthase_dom_sf"/>
</dbReference>
<dbReference type="PANTHER" id="PTHR43281">
    <property type="entry name" value="FARNESYL DIPHOSPHATE SYNTHASE"/>
    <property type="match status" value="1"/>
</dbReference>
<accession>A0AAP0L9Z7</accession>
<feature type="compositionally biased region" description="Basic and acidic residues" evidence="5">
    <location>
        <begin position="49"/>
        <end position="61"/>
    </location>
</feature>
<keyword evidence="3" id="KW-0479">Metal-binding</keyword>
<dbReference type="EMBL" id="JBBNAG010000001">
    <property type="protein sequence ID" value="KAK9167101.1"/>
    <property type="molecule type" value="Genomic_DNA"/>
</dbReference>
<dbReference type="Proteomes" id="UP001419268">
    <property type="component" value="Unassembled WGS sequence"/>
</dbReference>
<proteinExistence type="inferred from homology"/>
<dbReference type="GO" id="GO:0046872">
    <property type="term" value="F:metal ion binding"/>
    <property type="evidence" value="ECO:0007669"/>
    <property type="project" value="UniProtKB-KW"/>
</dbReference>
<dbReference type="PANTHER" id="PTHR43281:SF24">
    <property type="entry name" value="OS07G0580900 PROTEIN"/>
    <property type="match status" value="1"/>
</dbReference>
<dbReference type="GO" id="GO:0004311">
    <property type="term" value="F:geranylgeranyl diphosphate synthase activity"/>
    <property type="evidence" value="ECO:0007669"/>
    <property type="project" value="TreeGrafter"/>
</dbReference>
<evidence type="ECO:0000256" key="2">
    <source>
        <dbReference type="ARBA" id="ARBA00006706"/>
    </source>
</evidence>
<feature type="compositionally biased region" description="Low complexity" evidence="5">
    <location>
        <begin position="135"/>
        <end position="145"/>
    </location>
</feature>
<reference evidence="6 7" key="1">
    <citation type="submission" date="2024-01" db="EMBL/GenBank/DDBJ databases">
        <title>Genome assemblies of Stephania.</title>
        <authorList>
            <person name="Yang L."/>
        </authorList>
    </citation>
    <scope>NUCLEOTIDE SEQUENCE [LARGE SCALE GENOMIC DNA]</scope>
    <source>
        <strain evidence="6">JXDWG</strain>
        <tissue evidence="6">Leaf</tissue>
    </source>
</reference>
<dbReference type="Pfam" id="PF00348">
    <property type="entry name" value="polyprenyl_synt"/>
    <property type="match status" value="1"/>
</dbReference>
<dbReference type="InterPro" id="IPR000092">
    <property type="entry name" value="Polyprenyl_synt"/>
</dbReference>
<comment type="cofactor">
    <cofactor evidence="1">
        <name>Mg(2+)</name>
        <dbReference type="ChEBI" id="CHEBI:18420"/>
    </cofactor>
</comment>
<protein>
    <submittedName>
        <fullName evidence="6">Uncharacterized protein</fullName>
    </submittedName>
</protein>
<dbReference type="Gene3D" id="1.10.600.10">
    <property type="entry name" value="Farnesyl Diphosphate Synthase"/>
    <property type="match status" value="1"/>
</dbReference>
<dbReference type="AlphaFoldDB" id="A0AAP0L9Z7"/>
<evidence type="ECO:0000256" key="4">
    <source>
        <dbReference type="ARBA" id="ARBA00022842"/>
    </source>
</evidence>